<comment type="caution">
    <text evidence="8">The sequence shown here is derived from an EMBL/GenBank/DDBJ whole genome shotgun (WGS) entry which is preliminary data.</text>
</comment>
<keyword evidence="4" id="KW-0378">Hydrolase</keyword>
<evidence type="ECO:0000256" key="1">
    <source>
        <dbReference type="ARBA" id="ARBA00022670"/>
    </source>
</evidence>
<feature type="region of interest" description="Disordered" evidence="6">
    <location>
        <begin position="30"/>
        <end position="70"/>
    </location>
</feature>
<evidence type="ECO:0000256" key="5">
    <source>
        <dbReference type="ARBA" id="ARBA00023157"/>
    </source>
</evidence>
<proteinExistence type="predicted"/>
<dbReference type="NCBIfam" id="TIGR02232">
    <property type="entry name" value="myxo_disulf_rpt"/>
    <property type="match status" value="5"/>
</dbReference>
<protein>
    <recommendedName>
        <fullName evidence="7">P/Homo B domain-containing protein</fullName>
    </recommendedName>
</protein>
<evidence type="ECO:0000313" key="9">
    <source>
        <dbReference type="Proteomes" id="UP000075260"/>
    </source>
</evidence>
<organism evidence="8 9">
    <name type="scientific">Sorangium cellulosum</name>
    <name type="common">Polyangium cellulosum</name>
    <dbReference type="NCBI Taxonomy" id="56"/>
    <lineage>
        <taxon>Bacteria</taxon>
        <taxon>Pseudomonadati</taxon>
        <taxon>Myxococcota</taxon>
        <taxon>Polyangia</taxon>
        <taxon>Polyangiales</taxon>
        <taxon>Polyangiaceae</taxon>
        <taxon>Sorangium</taxon>
    </lineage>
</organism>
<keyword evidence="2" id="KW-0732">Signal</keyword>
<evidence type="ECO:0000256" key="3">
    <source>
        <dbReference type="ARBA" id="ARBA00022737"/>
    </source>
</evidence>
<dbReference type="AlphaFoldDB" id="A0A150QJE6"/>
<evidence type="ECO:0000256" key="4">
    <source>
        <dbReference type="ARBA" id="ARBA00022801"/>
    </source>
</evidence>
<sequence>MPADVFRSAPFTRGLSPLVIAAVVTAHGCGRPGRSSGPEAAGGGDVASGGGGGDVASGGGDVAGSGGGGGSGGVPCGAAADCPGVDSECQRRTCEGGRCGLDPAPRGRPAAEQVPGDCKARVCDGQGAVIELDDERDAFDDGDPCSADVCVAGAPENPPAPATTVCGGADAPGGRYCDGYGACVECLAAGDCLSNVCVANRCVAPGCGDGVTNGAETDVDCGGADCVPCADLSACLADPDCQSGRCRDGRCTASSCSDGAKNGAETDVDCGGPACAPCATGEGCAVDGDCLGDRCSGTTCLPSCTDVARNGAETDVDCGGPACVGCAAGMRCAAGRDCLSGVCSAAGTCAAPACGDGIVNAAAEACDDGNASNTDACLKTCAAASCGDGFVQAGVEGCDDGNAITTDACPVGCARAACGDGFLRIGVEACDDGNRRAGDGCSPGCLIEGCGDGAVRAGEACDDGDADSTDGCPITCRDARCGDGFVRAGVEGCDDANTSSGDGCSATCVVEASYTCRGTPSTCTYAKERNCGDAADDDLDGDTDCDDPDCALGCDDAPGACAPGQVLWVQSSTDVPRTVADRSVASSVLPVASVGAIRRVTLELDITHAFDGDLDISLSSPAGATVDVSSDNGGSGDNYRGTVFDMDCATPVASAMAPFRGCFRPEASFGAFLSGPANGTWTLRVGDDAGSDAGTLNSWSLAFCIER</sequence>
<dbReference type="Gene3D" id="2.60.120.260">
    <property type="entry name" value="Galactose-binding domain-like"/>
    <property type="match status" value="1"/>
</dbReference>
<keyword evidence="3" id="KW-0677">Repeat</keyword>
<reference evidence="8 9" key="1">
    <citation type="submission" date="2014-02" db="EMBL/GenBank/DDBJ databases">
        <title>The small core and large imbalanced accessory genome model reveals a collaborative survival strategy of Sorangium cellulosum strains in nature.</title>
        <authorList>
            <person name="Han K."/>
            <person name="Peng R."/>
            <person name="Blom J."/>
            <person name="Li Y.-Z."/>
        </authorList>
    </citation>
    <scope>NUCLEOTIDE SEQUENCE [LARGE SCALE GENOMIC DNA]</scope>
    <source>
        <strain evidence="8 9">So0008-312</strain>
    </source>
</reference>
<dbReference type="OrthoDB" id="5494029at2"/>
<dbReference type="GO" id="GO:0006508">
    <property type="term" value="P:proteolysis"/>
    <property type="evidence" value="ECO:0007669"/>
    <property type="project" value="UniProtKB-KW"/>
</dbReference>
<dbReference type="InterPro" id="IPR011936">
    <property type="entry name" value="Myxo_disulph_rpt"/>
</dbReference>
<evidence type="ECO:0000256" key="6">
    <source>
        <dbReference type="SAM" id="MobiDB-lite"/>
    </source>
</evidence>
<dbReference type="Proteomes" id="UP000075260">
    <property type="component" value="Unassembled WGS sequence"/>
</dbReference>
<evidence type="ECO:0000256" key="2">
    <source>
        <dbReference type="ARBA" id="ARBA00022729"/>
    </source>
</evidence>
<dbReference type="PROSITE" id="PS51829">
    <property type="entry name" value="P_HOMO_B"/>
    <property type="match status" value="1"/>
</dbReference>
<evidence type="ECO:0000313" key="8">
    <source>
        <dbReference type="EMBL" id="KYF67836.1"/>
    </source>
</evidence>
<dbReference type="EMBL" id="JEMA01000612">
    <property type="protein sequence ID" value="KYF67836.1"/>
    <property type="molecule type" value="Genomic_DNA"/>
</dbReference>
<accession>A0A150QJE6</accession>
<dbReference type="Pfam" id="PF13948">
    <property type="entry name" value="DUF4215"/>
    <property type="match status" value="2"/>
</dbReference>
<dbReference type="SUPFAM" id="SSF49785">
    <property type="entry name" value="Galactose-binding domain-like"/>
    <property type="match status" value="1"/>
</dbReference>
<dbReference type="Pfam" id="PF01483">
    <property type="entry name" value="P_proprotein"/>
    <property type="match status" value="1"/>
</dbReference>
<dbReference type="GO" id="GO:0004252">
    <property type="term" value="F:serine-type endopeptidase activity"/>
    <property type="evidence" value="ECO:0007669"/>
    <property type="project" value="InterPro"/>
</dbReference>
<feature type="compositionally biased region" description="Gly residues" evidence="6">
    <location>
        <begin position="40"/>
        <end position="70"/>
    </location>
</feature>
<gene>
    <name evidence="8" type="ORF">BE15_37630</name>
</gene>
<feature type="domain" description="P/Homo B" evidence="7">
    <location>
        <begin position="561"/>
        <end position="707"/>
    </location>
</feature>
<dbReference type="InterPro" id="IPR008979">
    <property type="entry name" value="Galactose-bd-like_sf"/>
</dbReference>
<keyword evidence="5" id="KW-1015">Disulfide bond</keyword>
<keyword evidence="1" id="KW-0645">Protease</keyword>
<dbReference type="InterPro" id="IPR002884">
    <property type="entry name" value="P_dom"/>
</dbReference>
<name>A0A150QJE6_SORCE</name>
<evidence type="ECO:0000259" key="7">
    <source>
        <dbReference type="PROSITE" id="PS51829"/>
    </source>
</evidence>